<dbReference type="PANTHER" id="PTHR22803">
    <property type="entry name" value="MANNOSE, PHOSPHOLIPASE, LECTIN RECEPTOR RELATED"/>
    <property type="match status" value="1"/>
</dbReference>
<keyword evidence="3" id="KW-0548">Nucleotidyltransferase</keyword>
<keyword evidence="3" id="KW-0695">RNA-directed DNA polymerase</keyword>
<dbReference type="AlphaFoldDB" id="A0AAV3Z5D1"/>
<evidence type="ECO:0000259" key="2">
    <source>
        <dbReference type="PROSITE" id="PS51212"/>
    </source>
</evidence>
<sequence>MNTTDTSQFSPGTEQLDHGGMSIGLCFETCRAESMMYSVINGTKCYCFNDLDQSQPLRESCDAMILDGLVTQALIQGESGAQDCAELNAASQCPDSWLQIGVGCYRPMQEPSSSAGHMCNSMGAYLAVFESEDEKVLVQARLQATPSLASHAFWLGGLARAVANVTKYTYSNGAWVDEDTYAAIPQTTSSRCVAYHASNLSISQHDASCSEHPFICEKGADYLGCHSRSWSFSGVLMIANYSLLNLRQCSENCQTFYLGGDSGLGRAPEIEVETKKITSSFRKDSETLSEHRSYCRKPTVIQIIFQRQWTWKSPGDRSRIKIDYILIQKRFRNAVKTSKLLPGADCYEYYGIESNPLPSCYCLKASDISKLDDYHCPATCAGHQACGSTSAFSVYALDTTSFSPTCEALYNQGVLLSGIYEVPSLDSYTLCKMRNSETYRLIEHCGMLPCDQDRVLVGEGQTLFSIDITDPTSLANPELTCNGLIEPGTTTIASFRTEAQRELLTDFLNWSVTGKTWTLIGLIDEFLTGCYTWADGYLYRPGDVNMTEELPPLTDQSRAVYTTVDHTGQVSSLTPEYQIACMLETSASESPECYEYTLDTDNTYQLLVDYASMSVTLCRQLCQFDNFTTFFVGQTDCICHAGPILSVEETDVAQCTKPCPGNRMQQCGSTAENGIRYYRKYTFEEFDMAANCSELYDNFIVYPGLYRHSTDEINSFISCGLHDNSHPSCPAGFIAKNGKCLRFHRLETESITSAGASCLALGTNLATVLTADDIGGTLNITRSITSLKSAKLWAIGLYSLLYNGYYVDPFGHLVPPSLSLFSQHEQCVALDTETEELVAIGCNTLLPYICEYNDKIENCVSVSSATDFPAPDLSLNMSMTGHQCMEVCRGKNLSKSSSLLLLGKFKLKLKKNSKLFTNIKFDLAILKTNQTIREKYQISVQNKFEALGDAEEVEQQWENFKSAIMEAATEVIPKVKRKAKQKWMTEEILNLMEERRCAKDNKEKYEQIHKKVQEKCNMSKENGINEKCKELEQQRKHAPQTMYRNIEEITGKRTFLSTGCIKAMNGDIIIDKEKILERWQNT</sequence>
<organism evidence="3 4">
    <name type="scientific">Plakobranchus ocellatus</name>
    <dbReference type="NCBI Taxonomy" id="259542"/>
    <lineage>
        <taxon>Eukaryota</taxon>
        <taxon>Metazoa</taxon>
        <taxon>Spiralia</taxon>
        <taxon>Lophotrochozoa</taxon>
        <taxon>Mollusca</taxon>
        <taxon>Gastropoda</taxon>
        <taxon>Heterobranchia</taxon>
        <taxon>Euthyneura</taxon>
        <taxon>Panpulmonata</taxon>
        <taxon>Sacoglossa</taxon>
        <taxon>Placobranchoidea</taxon>
        <taxon>Plakobranchidae</taxon>
        <taxon>Plakobranchus</taxon>
    </lineage>
</organism>
<feature type="domain" description="WSC" evidence="2">
    <location>
        <begin position="587"/>
        <end position="681"/>
    </location>
</feature>
<dbReference type="InterPro" id="IPR050111">
    <property type="entry name" value="C-type_lectin/snaclec_domain"/>
</dbReference>
<dbReference type="Proteomes" id="UP000735302">
    <property type="component" value="Unassembled WGS sequence"/>
</dbReference>
<dbReference type="InterPro" id="IPR016186">
    <property type="entry name" value="C-type_lectin-like/link_sf"/>
</dbReference>
<dbReference type="InterPro" id="IPR016187">
    <property type="entry name" value="CTDL_fold"/>
</dbReference>
<evidence type="ECO:0000256" key="1">
    <source>
        <dbReference type="SAM" id="Coils"/>
    </source>
</evidence>
<evidence type="ECO:0000313" key="3">
    <source>
        <dbReference type="EMBL" id="GFN89662.1"/>
    </source>
</evidence>
<keyword evidence="4" id="KW-1185">Reference proteome</keyword>
<proteinExistence type="predicted"/>
<dbReference type="Pfam" id="PF00059">
    <property type="entry name" value="Lectin_C"/>
    <property type="match status" value="1"/>
</dbReference>
<keyword evidence="1" id="KW-0175">Coiled coil</keyword>
<feature type="coiled-coil region" evidence="1">
    <location>
        <begin position="988"/>
        <end position="1022"/>
    </location>
</feature>
<keyword evidence="3" id="KW-0808">Transferase</keyword>
<name>A0AAV3Z5D1_9GAST</name>
<accession>A0AAV3Z5D1</accession>
<dbReference type="GO" id="GO:0003964">
    <property type="term" value="F:RNA-directed DNA polymerase activity"/>
    <property type="evidence" value="ECO:0007669"/>
    <property type="project" value="UniProtKB-KW"/>
</dbReference>
<comment type="caution">
    <text evidence="3">The sequence shown here is derived from an EMBL/GenBank/DDBJ whole genome shotgun (WGS) entry which is preliminary data.</text>
</comment>
<dbReference type="SUPFAM" id="SSF56436">
    <property type="entry name" value="C-type lectin-like"/>
    <property type="match status" value="2"/>
</dbReference>
<dbReference type="Gene3D" id="3.10.100.10">
    <property type="entry name" value="Mannose-Binding Protein A, subunit A"/>
    <property type="match status" value="2"/>
</dbReference>
<protein>
    <submittedName>
        <fullName evidence="3">RNA-directed DNA polymerase from mobile element jockey-like</fullName>
    </submittedName>
</protein>
<dbReference type="InterPro" id="IPR001304">
    <property type="entry name" value="C-type_lectin-like"/>
</dbReference>
<reference evidence="3 4" key="1">
    <citation type="journal article" date="2021" name="Elife">
        <title>Chloroplast acquisition without the gene transfer in kleptoplastic sea slugs, Plakobranchus ocellatus.</title>
        <authorList>
            <person name="Maeda T."/>
            <person name="Takahashi S."/>
            <person name="Yoshida T."/>
            <person name="Shimamura S."/>
            <person name="Takaki Y."/>
            <person name="Nagai Y."/>
            <person name="Toyoda A."/>
            <person name="Suzuki Y."/>
            <person name="Arimoto A."/>
            <person name="Ishii H."/>
            <person name="Satoh N."/>
            <person name="Nishiyama T."/>
            <person name="Hasebe M."/>
            <person name="Maruyama T."/>
            <person name="Minagawa J."/>
            <person name="Obokata J."/>
            <person name="Shigenobu S."/>
        </authorList>
    </citation>
    <scope>NUCLEOTIDE SEQUENCE [LARGE SCALE GENOMIC DNA]</scope>
</reference>
<gene>
    <name evidence="3" type="ORF">PoB_001616800</name>
</gene>
<dbReference type="CDD" id="cd00037">
    <property type="entry name" value="CLECT"/>
    <property type="match status" value="2"/>
</dbReference>
<dbReference type="PROSITE" id="PS51212">
    <property type="entry name" value="WSC"/>
    <property type="match status" value="1"/>
</dbReference>
<dbReference type="SMART" id="SM00034">
    <property type="entry name" value="CLECT"/>
    <property type="match status" value="2"/>
</dbReference>
<evidence type="ECO:0000313" key="4">
    <source>
        <dbReference type="Proteomes" id="UP000735302"/>
    </source>
</evidence>
<dbReference type="InterPro" id="IPR002889">
    <property type="entry name" value="WSC_carb-bd"/>
</dbReference>
<dbReference type="EMBL" id="BLXT01001947">
    <property type="protein sequence ID" value="GFN89662.1"/>
    <property type="molecule type" value="Genomic_DNA"/>
</dbReference>